<protein>
    <submittedName>
        <fullName evidence="1">Uncharacterized protein</fullName>
    </submittedName>
</protein>
<reference evidence="1" key="1">
    <citation type="submission" date="2019-04" db="EMBL/GenBank/DDBJ databases">
        <title>Microbes associate with the intestines of laboratory mice.</title>
        <authorList>
            <person name="Navarre W."/>
            <person name="Wong E."/>
            <person name="Huang K.C."/>
            <person name="Tropini C."/>
            <person name="Ng K."/>
            <person name="Yu B."/>
        </authorList>
    </citation>
    <scope>NUCLEOTIDE SEQUENCE</scope>
    <source>
        <strain evidence="1">NM86_A22</strain>
    </source>
</reference>
<dbReference type="Proteomes" id="UP000305401">
    <property type="component" value="Unassembled WGS sequence"/>
</dbReference>
<keyword evidence="2" id="KW-1185">Reference proteome</keyword>
<dbReference type="EMBL" id="SSTG01000061">
    <property type="protein sequence ID" value="THG51453.1"/>
    <property type="molecule type" value="Genomic_DNA"/>
</dbReference>
<evidence type="ECO:0000313" key="1">
    <source>
        <dbReference type="EMBL" id="THG51453.1"/>
    </source>
</evidence>
<organism evidence="1 2">
    <name type="scientific">Muribaculum caecicola</name>
    <dbReference type="NCBI Taxonomy" id="3038144"/>
    <lineage>
        <taxon>Bacteria</taxon>
        <taxon>Pseudomonadati</taxon>
        <taxon>Bacteroidota</taxon>
        <taxon>Bacteroidia</taxon>
        <taxon>Bacteroidales</taxon>
        <taxon>Muribaculaceae</taxon>
        <taxon>Muribaculum</taxon>
    </lineage>
</organism>
<sequence>MKKIALLALSVATIATAGAKKTSDPVLMTVGKQPVTVSEFKYLYEKNRTQQPDSLSPQSYLDMFVNYKLKVADAKANGIDTTEAFRKEFDKYKLDLFKPYLENREGLDSLIKDEYERMHYEVDANHIMIYKGRTSSQKAAALQFADSLRQAILNGADYAEVARKHSFDQNSAPNGGHLGYMSGGQVPYKFEEAAFSLPIGQISEVVETPFAYHIIRVDNRRPAKGQVLTRHILKLTQGKTPEEQAAAKTAIDSLYNLAITPGTSFEALAKAESDDPGSAQKGGMLPWFGAGMMVPEFENAAFSLNDSAISEPFQTSYGYHIVQRLGHREIAPYEEASKKIVMRISRDDRRFIPRQKKFEQLRKQYGVDTYQTNIDGLKQAIDKATRLDTTLAAIFVKYPSPFAKVGGNKVITSADVFANINLSTPVLADEAKALVDQTLSSLIDNELCNLEIDRLEASDPEFRNILREYHDGMMLFDISNRRVWEAASSDKEALDKYFQENKSKYKFDQPRFKGVIVHALNDSLAKSAEAYTKSHKIGLDSLGRTLREKIGKGLRVEKVLVKKGDNHRVDNTIWGVPYKSGTKSSWPNWFIFEGRIIDGPEEVADVRAQVITDYQQELERQWLQELKAKYPVKVNKRQLKNL</sequence>
<accession>A0AC61S567</accession>
<proteinExistence type="predicted"/>
<comment type="caution">
    <text evidence="1">The sequence shown here is derived from an EMBL/GenBank/DDBJ whole genome shotgun (WGS) entry which is preliminary data.</text>
</comment>
<gene>
    <name evidence="1" type="ORF">E5990_06075</name>
</gene>
<name>A0AC61S567_9BACT</name>
<evidence type="ECO:0000313" key="2">
    <source>
        <dbReference type="Proteomes" id="UP000305401"/>
    </source>
</evidence>